<reference evidence="1 2" key="1">
    <citation type="submission" date="2017-06" db="EMBL/GenBank/DDBJ databases">
        <title>Genome sequencing of cyanobaciteial culture collection at National Institute for Environmental Studies (NIES).</title>
        <authorList>
            <person name="Hirose Y."/>
            <person name="Shimura Y."/>
            <person name="Fujisawa T."/>
            <person name="Nakamura Y."/>
            <person name="Kawachi M."/>
        </authorList>
    </citation>
    <scope>NUCLEOTIDE SEQUENCE [LARGE SCALE GENOMIC DNA]</scope>
    <source>
        <strain evidence="1 2">NIES-806</strain>
    </source>
</reference>
<dbReference type="OrthoDB" id="573423at2"/>
<accession>A0A1Z4V3F0</accession>
<evidence type="ECO:0008006" key="3">
    <source>
        <dbReference type="Google" id="ProtNLM"/>
    </source>
</evidence>
<gene>
    <name evidence="1" type="ORF">NIES806_22240</name>
</gene>
<dbReference type="EMBL" id="AP018316">
    <property type="protein sequence ID" value="BAZ86017.1"/>
    <property type="molecule type" value="Genomic_DNA"/>
</dbReference>
<dbReference type="Proteomes" id="UP000218702">
    <property type="component" value="Chromosome"/>
</dbReference>
<dbReference type="InterPro" id="IPR025578">
    <property type="entry name" value="DUF4359"/>
</dbReference>
<dbReference type="Pfam" id="PF14271">
    <property type="entry name" value="DUF4359"/>
    <property type="match status" value="1"/>
</dbReference>
<proteinExistence type="predicted"/>
<sequence length="126" mass="14455">MKPLTMIICVGAVGVTVLGAIMAKTNPNQEEYERYAVQKLTTYLETDVCKKTPSFLEKLIKVNCEQLLNSATPHIKELITTTTNRQDYMIFSIYRTQIKLDSWIPGYKFETVGALNQFYTYNAEEK</sequence>
<organism evidence="1 2">
    <name type="scientific">Dolichospermum compactum NIES-806</name>
    <dbReference type="NCBI Taxonomy" id="1973481"/>
    <lineage>
        <taxon>Bacteria</taxon>
        <taxon>Bacillati</taxon>
        <taxon>Cyanobacteriota</taxon>
        <taxon>Cyanophyceae</taxon>
        <taxon>Nostocales</taxon>
        <taxon>Aphanizomenonaceae</taxon>
        <taxon>Dolichospermum</taxon>
        <taxon>Dolichospermum compactum</taxon>
    </lineage>
</organism>
<name>A0A1Z4V3F0_9CYAN</name>
<dbReference type="RefSeq" id="WP_096667253.1">
    <property type="nucleotide sequence ID" value="NZ_AP018316.1"/>
</dbReference>
<evidence type="ECO:0000313" key="1">
    <source>
        <dbReference type="EMBL" id="BAZ86017.1"/>
    </source>
</evidence>
<keyword evidence="2" id="KW-1185">Reference proteome</keyword>
<dbReference type="AlphaFoldDB" id="A0A1Z4V3F0"/>
<dbReference type="KEGG" id="dcm:NIES806_22240"/>
<evidence type="ECO:0000313" key="2">
    <source>
        <dbReference type="Proteomes" id="UP000218702"/>
    </source>
</evidence>
<protein>
    <recommendedName>
        <fullName evidence="3">DUF4359 domain-containing protein</fullName>
    </recommendedName>
</protein>